<name>A0A2M6YS19_9BACT</name>
<accession>A0A2M6YS19</accession>
<protein>
    <recommendedName>
        <fullName evidence="1">Plasmid pRiA4b Orf3-like domain-containing protein</fullName>
    </recommendedName>
</protein>
<dbReference type="AlphaFoldDB" id="A0A2M6YS19"/>
<proteinExistence type="predicted"/>
<organism evidence="2 3">
    <name type="scientific">Candidatus Shapirobacteria bacterium CG07_land_8_20_14_0_80_39_18</name>
    <dbReference type="NCBI Taxonomy" id="1974882"/>
    <lineage>
        <taxon>Bacteria</taxon>
        <taxon>Candidatus Shapironibacteriota</taxon>
    </lineage>
</organism>
<dbReference type="PANTHER" id="PTHR41878">
    <property type="entry name" value="LEXA REPRESSOR-RELATED"/>
    <property type="match status" value="1"/>
</dbReference>
<dbReference type="SUPFAM" id="SSF159941">
    <property type="entry name" value="MM3350-like"/>
    <property type="match status" value="1"/>
</dbReference>
<evidence type="ECO:0000313" key="2">
    <source>
        <dbReference type="EMBL" id="PIU36286.1"/>
    </source>
</evidence>
<comment type="caution">
    <text evidence="2">The sequence shown here is derived from an EMBL/GenBank/DDBJ whole genome shotgun (WGS) entry which is preliminary data.</text>
</comment>
<dbReference type="EMBL" id="PEWZ01000023">
    <property type="protein sequence ID" value="PIU36286.1"/>
    <property type="molecule type" value="Genomic_DNA"/>
</dbReference>
<dbReference type="InterPro" id="IPR012912">
    <property type="entry name" value="Plasmid_pRiA4b_Orf3-like"/>
</dbReference>
<dbReference type="Gene3D" id="3.10.290.30">
    <property type="entry name" value="MM3350-like"/>
    <property type="match status" value="1"/>
</dbReference>
<evidence type="ECO:0000313" key="3">
    <source>
        <dbReference type="Proteomes" id="UP000229502"/>
    </source>
</evidence>
<sequence length="213" mass="25454">MNKGKELTFTIPQKRPFNNVYQFKITLLDTHPPVWRRIQVPESYTFYDLHVAIQNAMGWLDCHLHCFEKRDTKTKHWGEYLVRIDCPFAVEEFAEEENTLYTTETPITQFFKKPNDKIYYTYDFGDNWEHQIVLEKILPKRSVKYPLCLEGKLACPPEDCGSIPGYYDCIEVFKNKNDKELLEWMGDWDPNSFDPKEVVFEDPKKRFEESWEG</sequence>
<dbReference type="PANTHER" id="PTHR41878:SF1">
    <property type="entry name" value="TNPR PROTEIN"/>
    <property type="match status" value="1"/>
</dbReference>
<feature type="domain" description="Plasmid pRiA4b Orf3-like" evidence="1">
    <location>
        <begin position="20"/>
        <end position="196"/>
    </location>
</feature>
<dbReference type="Proteomes" id="UP000229502">
    <property type="component" value="Unassembled WGS sequence"/>
</dbReference>
<reference evidence="3" key="1">
    <citation type="submission" date="2017-09" db="EMBL/GenBank/DDBJ databases">
        <title>Depth-based differentiation of microbial function through sediment-hosted aquifers and enrichment of novel symbionts in the deep terrestrial subsurface.</title>
        <authorList>
            <person name="Probst A.J."/>
            <person name="Ladd B."/>
            <person name="Jarett J.K."/>
            <person name="Geller-Mcgrath D.E."/>
            <person name="Sieber C.M.K."/>
            <person name="Emerson J.B."/>
            <person name="Anantharaman K."/>
            <person name="Thomas B.C."/>
            <person name="Malmstrom R."/>
            <person name="Stieglmeier M."/>
            <person name="Klingl A."/>
            <person name="Woyke T."/>
            <person name="Ryan C.M."/>
            <person name="Banfield J.F."/>
        </authorList>
    </citation>
    <scope>NUCLEOTIDE SEQUENCE [LARGE SCALE GENOMIC DNA]</scope>
</reference>
<dbReference type="InterPro" id="IPR024047">
    <property type="entry name" value="MM3350-like_sf"/>
</dbReference>
<gene>
    <name evidence="2" type="ORF">COT03_00365</name>
</gene>
<dbReference type="Pfam" id="PF07929">
    <property type="entry name" value="PRiA4_ORF3"/>
    <property type="match status" value="1"/>
</dbReference>
<evidence type="ECO:0000259" key="1">
    <source>
        <dbReference type="Pfam" id="PF07929"/>
    </source>
</evidence>